<dbReference type="Pfam" id="PF00877">
    <property type="entry name" value="NLPC_P60"/>
    <property type="match status" value="1"/>
</dbReference>
<accession>A0ABR7G2G8</accession>
<dbReference type="RefSeq" id="WP_186836872.1">
    <property type="nucleotide sequence ID" value="NZ_JACOPD010000005.1"/>
</dbReference>
<proteinExistence type="inferred from homology"/>
<evidence type="ECO:0000313" key="8">
    <source>
        <dbReference type="EMBL" id="MBC5680941.1"/>
    </source>
</evidence>
<dbReference type="SUPFAM" id="SSF54001">
    <property type="entry name" value="Cysteine proteinases"/>
    <property type="match status" value="1"/>
</dbReference>
<evidence type="ECO:0000256" key="3">
    <source>
        <dbReference type="ARBA" id="ARBA00022801"/>
    </source>
</evidence>
<dbReference type="EMBL" id="JACOPD010000005">
    <property type="protein sequence ID" value="MBC5680941.1"/>
    <property type="molecule type" value="Genomic_DNA"/>
</dbReference>
<evidence type="ECO:0000256" key="2">
    <source>
        <dbReference type="ARBA" id="ARBA00022670"/>
    </source>
</evidence>
<evidence type="ECO:0000256" key="4">
    <source>
        <dbReference type="ARBA" id="ARBA00022807"/>
    </source>
</evidence>
<dbReference type="Proteomes" id="UP000628463">
    <property type="component" value="Unassembled WGS sequence"/>
</dbReference>
<feature type="domain" description="NlpC/P60" evidence="7">
    <location>
        <begin position="229"/>
        <end position="341"/>
    </location>
</feature>
<sequence>MRKRIIRSLTATVLITSIMGMTVLADEVTDIKNQQNSLAQEKQNVEDELAFLLTQMDELELSMAQKNDEIEQANKDLASAQQKFNSQQDDMKLRIKYMYEDQSTSLSEVFLSSKNMSEVLNKAEYVQQVYDYDRSKLDEMSNTAKSISNLMVSLENDKKSLENMASELTSKQALLYTTLDDLNSKDADLSSKLKDAQQRAAAAVAAKAAQAATTASSNVTAPTTANNDSALASNVVSLAYSLLGVPYVSGGSSPSGFDCSGFTSYLYRQYGVSLSRSSSAQAYGGESVPLASAQPGDIICYPGHVALYIGGGQIIHAPYPGEVVKIASVNIMSITDVRRYW</sequence>
<feature type="chain" id="PRO_5045518040" evidence="6">
    <location>
        <begin position="26"/>
        <end position="341"/>
    </location>
</feature>
<dbReference type="PANTHER" id="PTHR47359">
    <property type="entry name" value="PEPTIDOGLYCAN DL-ENDOPEPTIDASE CWLO"/>
    <property type="match status" value="1"/>
</dbReference>
<organism evidence="8 9">
    <name type="scientific">Lachnospira hominis</name>
    <name type="common">ex Liu et al. 2021</name>
    <dbReference type="NCBI Taxonomy" id="2763051"/>
    <lineage>
        <taxon>Bacteria</taxon>
        <taxon>Bacillati</taxon>
        <taxon>Bacillota</taxon>
        <taxon>Clostridia</taxon>
        <taxon>Lachnospirales</taxon>
        <taxon>Lachnospiraceae</taxon>
        <taxon>Lachnospira</taxon>
    </lineage>
</organism>
<evidence type="ECO:0000313" key="9">
    <source>
        <dbReference type="Proteomes" id="UP000628463"/>
    </source>
</evidence>
<comment type="caution">
    <text evidence="8">The sequence shown here is derived from an EMBL/GenBank/DDBJ whole genome shotgun (WGS) entry which is preliminary data.</text>
</comment>
<reference evidence="8 9" key="1">
    <citation type="submission" date="2020-08" db="EMBL/GenBank/DDBJ databases">
        <title>Genome public.</title>
        <authorList>
            <person name="Liu C."/>
            <person name="Sun Q."/>
        </authorList>
    </citation>
    <scope>NUCLEOTIDE SEQUENCE [LARGE SCALE GENOMIC DNA]</scope>
    <source>
        <strain evidence="8 9">NSJ-43</strain>
    </source>
</reference>
<keyword evidence="4" id="KW-0788">Thiol protease</keyword>
<keyword evidence="3" id="KW-0378">Hydrolase</keyword>
<keyword evidence="6" id="KW-0732">Signal</keyword>
<dbReference type="Gene3D" id="3.90.1720.10">
    <property type="entry name" value="endopeptidase domain like (from Nostoc punctiforme)"/>
    <property type="match status" value="1"/>
</dbReference>
<evidence type="ECO:0000259" key="7">
    <source>
        <dbReference type="PROSITE" id="PS51935"/>
    </source>
</evidence>
<dbReference type="PANTHER" id="PTHR47359:SF3">
    <property type="entry name" value="NLP_P60 DOMAIN-CONTAINING PROTEIN-RELATED"/>
    <property type="match status" value="1"/>
</dbReference>
<name>A0ABR7G2G8_9FIRM</name>
<dbReference type="Gene3D" id="6.10.250.3150">
    <property type="match status" value="1"/>
</dbReference>
<dbReference type="InterPro" id="IPR038765">
    <property type="entry name" value="Papain-like_cys_pep_sf"/>
</dbReference>
<comment type="similarity">
    <text evidence="1">Belongs to the peptidase C40 family.</text>
</comment>
<feature type="signal peptide" evidence="6">
    <location>
        <begin position="1"/>
        <end position="25"/>
    </location>
</feature>
<evidence type="ECO:0000256" key="6">
    <source>
        <dbReference type="SAM" id="SignalP"/>
    </source>
</evidence>
<evidence type="ECO:0000256" key="1">
    <source>
        <dbReference type="ARBA" id="ARBA00007074"/>
    </source>
</evidence>
<dbReference type="InterPro" id="IPR000064">
    <property type="entry name" value="NLP_P60_dom"/>
</dbReference>
<protein>
    <submittedName>
        <fullName evidence="8">C40 family peptidase</fullName>
    </submittedName>
</protein>
<gene>
    <name evidence="8" type="ORF">H8S01_08210</name>
</gene>
<keyword evidence="9" id="KW-1185">Reference proteome</keyword>
<evidence type="ECO:0000256" key="5">
    <source>
        <dbReference type="SAM" id="Coils"/>
    </source>
</evidence>
<keyword evidence="2" id="KW-0645">Protease</keyword>
<dbReference type="PROSITE" id="PS51935">
    <property type="entry name" value="NLPC_P60"/>
    <property type="match status" value="1"/>
</dbReference>
<dbReference type="InterPro" id="IPR051794">
    <property type="entry name" value="PG_Endopeptidase_C40"/>
</dbReference>
<keyword evidence="5" id="KW-0175">Coiled coil</keyword>
<feature type="coiled-coil region" evidence="5">
    <location>
        <begin position="24"/>
        <end position="90"/>
    </location>
</feature>
<feature type="coiled-coil region" evidence="5">
    <location>
        <begin position="137"/>
        <end position="199"/>
    </location>
</feature>